<sequence length="70" mass="7337">MQRPSFLGLNSSGAAIPHASAQFHAACTSPRLGTQNIPKSYIPETCPGAADTRTSSRIGRFSLDPSGFVC</sequence>
<evidence type="ECO:0000313" key="2">
    <source>
        <dbReference type="Proteomes" id="UP000790709"/>
    </source>
</evidence>
<protein>
    <submittedName>
        <fullName evidence="1">Uncharacterized protein</fullName>
    </submittedName>
</protein>
<gene>
    <name evidence="1" type="ORF">BV22DRAFT_245946</name>
</gene>
<comment type="caution">
    <text evidence="1">The sequence shown here is derived from an EMBL/GenBank/DDBJ whole genome shotgun (WGS) entry which is preliminary data.</text>
</comment>
<dbReference type="EMBL" id="MU266360">
    <property type="protein sequence ID" value="KAH7927865.1"/>
    <property type="molecule type" value="Genomic_DNA"/>
</dbReference>
<reference evidence="1" key="1">
    <citation type="journal article" date="2021" name="New Phytol.">
        <title>Evolutionary innovations through gain and loss of genes in the ectomycorrhizal Boletales.</title>
        <authorList>
            <person name="Wu G."/>
            <person name="Miyauchi S."/>
            <person name="Morin E."/>
            <person name="Kuo A."/>
            <person name="Drula E."/>
            <person name="Varga T."/>
            <person name="Kohler A."/>
            <person name="Feng B."/>
            <person name="Cao Y."/>
            <person name="Lipzen A."/>
            <person name="Daum C."/>
            <person name="Hundley H."/>
            <person name="Pangilinan J."/>
            <person name="Johnson J."/>
            <person name="Barry K."/>
            <person name="LaButti K."/>
            <person name="Ng V."/>
            <person name="Ahrendt S."/>
            <person name="Min B."/>
            <person name="Choi I.G."/>
            <person name="Park H."/>
            <person name="Plett J.M."/>
            <person name="Magnuson J."/>
            <person name="Spatafora J.W."/>
            <person name="Nagy L.G."/>
            <person name="Henrissat B."/>
            <person name="Grigoriev I.V."/>
            <person name="Yang Z.L."/>
            <person name="Xu J."/>
            <person name="Martin F.M."/>
        </authorList>
    </citation>
    <scope>NUCLEOTIDE SEQUENCE</scope>
    <source>
        <strain evidence="1">KUC20120723A-06</strain>
    </source>
</reference>
<name>A0ACB8BPN2_9AGAM</name>
<accession>A0ACB8BPN2</accession>
<dbReference type="Proteomes" id="UP000790709">
    <property type="component" value="Unassembled WGS sequence"/>
</dbReference>
<proteinExistence type="predicted"/>
<keyword evidence="2" id="KW-1185">Reference proteome</keyword>
<evidence type="ECO:0000313" key="1">
    <source>
        <dbReference type="EMBL" id="KAH7927865.1"/>
    </source>
</evidence>
<organism evidence="1 2">
    <name type="scientific">Leucogyrophana mollusca</name>
    <dbReference type="NCBI Taxonomy" id="85980"/>
    <lineage>
        <taxon>Eukaryota</taxon>
        <taxon>Fungi</taxon>
        <taxon>Dikarya</taxon>
        <taxon>Basidiomycota</taxon>
        <taxon>Agaricomycotina</taxon>
        <taxon>Agaricomycetes</taxon>
        <taxon>Agaricomycetidae</taxon>
        <taxon>Boletales</taxon>
        <taxon>Boletales incertae sedis</taxon>
        <taxon>Leucogyrophana</taxon>
    </lineage>
</organism>